<dbReference type="InterPro" id="IPR042100">
    <property type="entry name" value="Bug_dom1"/>
</dbReference>
<keyword evidence="4" id="KW-1185">Reference proteome</keyword>
<feature type="signal peptide" evidence="2">
    <location>
        <begin position="1"/>
        <end position="26"/>
    </location>
</feature>
<dbReference type="Gene3D" id="3.40.190.150">
    <property type="entry name" value="Bordetella uptake gene, domain 1"/>
    <property type="match status" value="1"/>
</dbReference>
<accession>A0A936ZH28</accession>
<dbReference type="Proteomes" id="UP000613011">
    <property type="component" value="Unassembled WGS sequence"/>
</dbReference>
<dbReference type="PIRSF" id="PIRSF017082">
    <property type="entry name" value="YflP"/>
    <property type="match status" value="1"/>
</dbReference>
<dbReference type="AlphaFoldDB" id="A0A936ZH28"/>
<dbReference type="InterPro" id="IPR005064">
    <property type="entry name" value="BUG"/>
</dbReference>
<comment type="caution">
    <text evidence="3">The sequence shown here is derived from an EMBL/GenBank/DDBJ whole genome shotgun (WGS) entry which is preliminary data.</text>
</comment>
<feature type="chain" id="PRO_5036752039" evidence="2">
    <location>
        <begin position="27"/>
        <end position="324"/>
    </location>
</feature>
<dbReference type="SUPFAM" id="SSF53850">
    <property type="entry name" value="Periplasmic binding protein-like II"/>
    <property type="match status" value="1"/>
</dbReference>
<dbReference type="EMBL" id="JAEQNA010000003">
    <property type="protein sequence ID" value="MBL0420792.1"/>
    <property type="molecule type" value="Genomic_DNA"/>
</dbReference>
<comment type="similarity">
    <text evidence="1">Belongs to the UPF0065 (bug) family.</text>
</comment>
<evidence type="ECO:0000313" key="3">
    <source>
        <dbReference type="EMBL" id="MBL0420792.1"/>
    </source>
</evidence>
<reference evidence="3" key="1">
    <citation type="submission" date="2021-01" db="EMBL/GenBank/DDBJ databases">
        <title>Ramlibacter sp. strain AW1 16S ribosomal RNA gene Genome sequencing and assembly.</title>
        <authorList>
            <person name="Kang M."/>
        </authorList>
    </citation>
    <scope>NUCLEOTIDE SEQUENCE</scope>
    <source>
        <strain evidence="3">AW1</strain>
    </source>
</reference>
<name>A0A936ZH28_9BURK</name>
<sequence>MKKRSLLAFALITATGLGSLSAPAHAQGNWPARPVKLIVPYPAGGPVDQLARTIAPRLGEVLGQSIVIENKSGASGVIGMDAAIKAEPDGYTFGFGVPGGITVLPHLQKMPYAVDEINYVSLVARIPQVITVGPQVPVSTLPELVAMAKAQPGKINYGSAGNVTTPHLGAELLAQETGIKMQHVPYKGAAPAVTGLLGGEIQVLAADLPAVIGFSSRGVKILAVASPRRSEALPDVPTTAEVGLPGVVNESSYGLIAQKATPPAITQKMREALITTLNTPAVKEQLAKQGAVATSTTPDEYRKLMQSESAKWGALVKKANITLN</sequence>
<dbReference type="RefSeq" id="WP_201683869.1">
    <property type="nucleotide sequence ID" value="NZ_JAEQNA010000003.1"/>
</dbReference>
<gene>
    <name evidence="3" type="ORF">JI739_10590</name>
</gene>
<evidence type="ECO:0000256" key="1">
    <source>
        <dbReference type="ARBA" id="ARBA00006987"/>
    </source>
</evidence>
<dbReference type="PANTHER" id="PTHR42928:SF5">
    <property type="entry name" value="BLR1237 PROTEIN"/>
    <property type="match status" value="1"/>
</dbReference>
<dbReference type="Gene3D" id="3.40.190.10">
    <property type="entry name" value="Periplasmic binding protein-like II"/>
    <property type="match status" value="1"/>
</dbReference>
<proteinExistence type="inferred from homology"/>
<dbReference type="PANTHER" id="PTHR42928">
    <property type="entry name" value="TRICARBOXYLATE-BINDING PROTEIN"/>
    <property type="match status" value="1"/>
</dbReference>
<organism evidence="3 4">
    <name type="scientific">Ramlibacter aurantiacus</name>
    <dbReference type="NCBI Taxonomy" id="2801330"/>
    <lineage>
        <taxon>Bacteria</taxon>
        <taxon>Pseudomonadati</taxon>
        <taxon>Pseudomonadota</taxon>
        <taxon>Betaproteobacteria</taxon>
        <taxon>Burkholderiales</taxon>
        <taxon>Comamonadaceae</taxon>
        <taxon>Ramlibacter</taxon>
    </lineage>
</organism>
<keyword evidence="2" id="KW-0732">Signal</keyword>
<evidence type="ECO:0000256" key="2">
    <source>
        <dbReference type="SAM" id="SignalP"/>
    </source>
</evidence>
<protein>
    <submittedName>
        <fullName evidence="3">Tripartite tricarboxylate transporter substrate binding protein</fullName>
    </submittedName>
</protein>
<evidence type="ECO:0000313" key="4">
    <source>
        <dbReference type="Proteomes" id="UP000613011"/>
    </source>
</evidence>
<dbReference type="CDD" id="cd07012">
    <property type="entry name" value="PBP2_Bug_TTT"/>
    <property type="match status" value="1"/>
</dbReference>
<dbReference type="Pfam" id="PF03401">
    <property type="entry name" value="TctC"/>
    <property type="match status" value="1"/>
</dbReference>